<name>A0ABT3L4I1_9CYAN</name>
<keyword evidence="2" id="KW-1185">Reference proteome</keyword>
<dbReference type="Proteomes" id="UP001526426">
    <property type="component" value="Unassembled WGS sequence"/>
</dbReference>
<organism evidence="1 2">
    <name type="scientific">Spirulina subsalsa FACHB-351</name>
    <dbReference type="NCBI Taxonomy" id="234711"/>
    <lineage>
        <taxon>Bacteria</taxon>
        <taxon>Bacillati</taxon>
        <taxon>Cyanobacteriota</taxon>
        <taxon>Cyanophyceae</taxon>
        <taxon>Spirulinales</taxon>
        <taxon>Spirulinaceae</taxon>
        <taxon>Spirulina</taxon>
    </lineage>
</organism>
<evidence type="ECO:0000313" key="2">
    <source>
        <dbReference type="Proteomes" id="UP001526426"/>
    </source>
</evidence>
<protein>
    <submittedName>
        <fullName evidence="1">Uncharacterized protein</fullName>
    </submittedName>
</protein>
<proteinExistence type="predicted"/>
<dbReference type="EMBL" id="JAIHOM010000025">
    <property type="protein sequence ID" value="MCW6036009.1"/>
    <property type="molecule type" value="Genomic_DNA"/>
</dbReference>
<dbReference type="RefSeq" id="WP_265263741.1">
    <property type="nucleotide sequence ID" value="NZ_JAIHOM010000025.1"/>
</dbReference>
<reference evidence="1 2" key="1">
    <citation type="submission" date="2021-08" db="EMBL/GenBank/DDBJ databases">
        <title>Draft genome sequence of Spirulina subsalsa with high tolerance to salinity and hype-accumulation of phycocyanin.</title>
        <authorList>
            <person name="Pei H."/>
            <person name="Jiang L."/>
        </authorList>
    </citation>
    <scope>NUCLEOTIDE SEQUENCE [LARGE SCALE GENOMIC DNA]</scope>
    <source>
        <strain evidence="1 2">FACHB-351</strain>
    </source>
</reference>
<comment type="caution">
    <text evidence="1">The sequence shown here is derived from an EMBL/GenBank/DDBJ whole genome shotgun (WGS) entry which is preliminary data.</text>
</comment>
<sequence>MQAYTPSSHSGSQHKLLAGLREMILVEAERTGNPWVKSSKLLTLYAEHYHDSPAHPSRITRDHVKQLLRHSPDFILYVTANPDVFFVKLQTEPDSYFYTPVQPFQVRDSSRNVREKKAQISPVKVELNSAQNLKTALKNIVMSLQDNHPNHTVEISAVNQAFYQYYHVPLKTMLRQFYPGLKLMDVIQ</sequence>
<gene>
    <name evidence="1" type="ORF">K4A83_06945</name>
</gene>
<evidence type="ECO:0000313" key="1">
    <source>
        <dbReference type="EMBL" id="MCW6036009.1"/>
    </source>
</evidence>
<accession>A0ABT3L4I1</accession>